<dbReference type="Proteomes" id="UP001596417">
    <property type="component" value="Unassembled WGS sequence"/>
</dbReference>
<dbReference type="GO" id="GO:0008999">
    <property type="term" value="F:protein-N-terminal-alanine acetyltransferase activity"/>
    <property type="evidence" value="ECO:0007669"/>
    <property type="project" value="UniProtKB-EC"/>
</dbReference>
<comment type="similarity">
    <text evidence="1">Belongs to the acetyltransferase family. RimI subfamily.</text>
</comment>
<evidence type="ECO:0000256" key="2">
    <source>
        <dbReference type="ARBA" id="ARBA00022490"/>
    </source>
</evidence>
<dbReference type="PANTHER" id="PTHR43420">
    <property type="entry name" value="ACETYLTRANSFERASE"/>
    <property type="match status" value="1"/>
</dbReference>
<dbReference type="NCBIfam" id="TIGR01575">
    <property type="entry name" value="rimI"/>
    <property type="match status" value="1"/>
</dbReference>
<keyword evidence="6" id="KW-0689">Ribosomal protein</keyword>
<dbReference type="SUPFAM" id="SSF55729">
    <property type="entry name" value="Acyl-CoA N-acyltransferases (Nat)"/>
    <property type="match status" value="1"/>
</dbReference>
<dbReference type="CDD" id="cd04301">
    <property type="entry name" value="NAT_SF"/>
    <property type="match status" value="1"/>
</dbReference>
<dbReference type="Pfam" id="PF00583">
    <property type="entry name" value="Acetyltransf_1"/>
    <property type="match status" value="1"/>
</dbReference>
<dbReference type="GO" id="GO:0005840">
    <property type="term" value="C:ribosome"/>
    <property type="evidence" value="ECO:0007669"/>
    <property type="project" value="UniProtKB-KW"/>
</dbReference>
<evidence type="ECO:0000256" key="1">
    <source>
        <dbReference type="ARBA" id="ARBA00005395"/>
    </source>
</evidence>
<gene>
    <name evidence="6" type="primary">rimI</name>
    <name evidence="6" type="ORF">ACFQL7_00375</name>
</gene>
<sequence length="153" mass="17123">MTTSVPGNDFAVRQATRADLLDVFRIEHASFAQPWPFQAFERFVGGEGFLVAEQGSLIAGYIVADSVPNHGSALGHIKDFAVHPDFRGQGIGTRLLQRTLSDLGMRGVYSVKLEVRESNDTAIRLYQQHGFTHRRTVPRYYENGEDALIMVRD</sequence>
<dbReference type="InterPro" id="IPR016181">
    <property type="entry name" value="Acyl_CoA_acyltransferase"/>
</dbReference>
<dbReference type="InterPro" id="IPR006464">
    <property type="entry name" value="AcTrfase_RimI/Ard1"/>
</dbReference>
<keyword evidence="7" id="KW-1185">Reference proteome</keyword>
<evidence type="ECO:0000313" key="6">
    <source>
        <dbReference type="EMBL" id="MFC7188462.1"/>
    </source>
</evidence>
<evidence type="ECO:0000313" key="7">
    <source>
        <dbReference type="Proteomes" id="UP001596417"/>
    </source>
</evidence>
<dbReference type="AlphaFoldDB" id="A0ABD5YL51"/>
<dbReference type="EMBL" id="JBHTAX010000001">
    <property type="protein sequence ID" value="MFC7188462.1"/>
    <property type="molecule type" value="Genomic_DNA"/>
</dbReference>
<dbReference type="Gene3D" id="3.40.630.30">
    <property type="match status" value="1"/>
</dbReference>
<keyword evidence="3 6" id="KW-0808">Transferase</keyword>
<protein>
    <submittedName>
        <fullName evidence="6">Ribosomal protein S18-alanine N-acetyltransferase</fullName>
        <ecNumber evidence="6">2.3.1.266</ecNumber>
    </submittedName>
</protein>
<dbReference type="GeneID" id="76197993"/>
<dbReference type="PROSITE" id="PS51186">
    <property type="entry name" value="GNAT"/>
    <property type="match status" value="1"/>
</dbReference>
<organism evidence="6 7">
    <name type="scientific">Halocatena marina</name>
    <dbReference type="NCBI Taxonomy" id="2934937"/>
    <lineage>
        <taxon>Archaea</taxon>
        <taxon>Methanobacteriati</taxon>
        <taxon>Methanobacteriota</taxon>
        <taxon>Stenosarchaea group</taxon>
        <taxon>Halobacteria</taxon>
        <taxon>Halobacteriales</taxon>
        <taxon>Natronomonadaceae</taxon>
        <taxon>Halocatena</taxon>
    </lineage>
</organism>
<dbReference type="RefSeq" id="WP_248903815.1">
    <property type="nucleotide sequence ID" value="NZ_CP109979.1"/>
</dbReference>
<reference evidence="6 7" key="1">
    <citation type="journal article" date="2019" name="Int. J. Syst. Evol. Microbiol.">
        <title>The Global Catalogue of Microorganisms (GCM) 10K type strain sequencing project: providing services to taxonomists for standard genome sequencing and annotation.</title>
        <authorList>
            <consortium name="The Broad Institute Genomics Platform"/>
            <consortium name="The Broad Institute Genome Sequencing Center for Infectious Disease"/>
            <person name="Wu L."/>
            <person name="Ma J."/>
        </authorList>
    </citation>
    <scope>NUCLEOTIDE SEQUENCE [LARGE SCALE GENOMIC DNA]</scope>
    <source>
        <strain evidence="6 7">RDMS1</strain>
    </source>
</reference>
<keyword evidence="6" id="KW-0687">Ribonucleoprotein</keyword>
<evidence type="ECO:0000259" key="5">
    <source>
        <dbReference type="PROSITE" id="PS51186"/>
    </source>
</evidence>
<feature type="domain" description="N-acetyltransferase" evidence="5">
    <location>
        <begin position="10"/>
        <end position="153"/>
    </location>
</feature>
<dbReference type="PANTHER" id="PTHR43420:SF12">
    <property type="entry name" value="N-ACETYLTRANSFERASE DOMAIN-CONTAINING PROTEIN"/>
    <property type="match status" value="1"/>
</dbReference>
<dbReference type="InterPro" id="IPR000182">
    <property type="entry name" value="GNAT_dom"/>
</dbReference>
<keyword evidence="4 6" id="KW-0012">Acyltransferase</keyword>
<evidence type="ECO:0000256" key="3">
    <source>
        <dbReference type="ARBA" id="ARBA00022679"/>
    </source>
</evidence>
<proteinExistence type="inferred from homology"/>
<accession>A0ABD5YL51</accession>
<dbReference type="InterPro" id="IPR050680">
    <property type="entry name" value="YpeA/RimI_acetyltransf"/>
</dbReference>
<evidence type="ECO:0000256" key="4">
    <source>
        <dbReference type="ARBA" id="ARBA00023315"/>
    </source>
</evidence>
<keyword evidence="2" id="KW-0963">Cytoplasm</keyword>
<comment type="caution">
    <text evidence="6">The sequence shown here is derived from an EMBL/GenBank/DDBJ whole genome shotgun (WGS) entry which is preliminary data.</text>
</comment>
<dbReference type="EC" id="2.3.1.266" evidence="6"/>
<name>A0ABD5YL51_9EURY</name>